<proteinExistence type="predicted"/>
<dbReference type="OrthoDB" id="5389734at2759"/>
<protein>
    <submittedName>
        <fullName evidence="1">Uncharacterized protein</fullName>
    </submittedName>
</protein>
<keyword evidence="2" id="KW-1185">Reference proteome</keyword>
<gene>
    <name evidence="1" type="ORF">ESCO_005093</name>
</gene>
<comment type="caution">
    <text evidence="1">The sequence shown here is derived from an EMBL/GenBank/DDBJ whole genome shotgun (WGS) entry which is preliminary data.</text>
</comment>
<dbReference type="Proteomes" id="UP000053831">
    <property type="component" value="Unassembled WGS sequence"/>
</dbReference>
<dbReference type="STRING" id="150374.A0A0M8MYL2"/>
<evidence type="ECO:0000313" key="1">
    <source>
        <dbReference type="EMBL" id="KOS21408.1"/>
    </source>
</evidence>
<dbReference type="EMBL" id="LGSR01000008">
    <property type="protein sequence ID" value="KOS21408.1"/>
    <property type="molecule type" value="Genomic_DNA"/>
</dbReference>
<name>A0A0M8MYL2_ESCWE</name>
<evidence type="ECO:0000313" key="2">
    <source>
        <dbReference type="Proteomes" id="UP000053831"/>
    </source>
</evidence>
<accession>A0A0M8MYL2</accession>
<sequence>MNNVQVVDILQGHIDEVDEFLEVILEDIAQAEKDIAGRIEELSLPMADMASFEKMLEDRKYRAELIEGNQVIEHALARTNAVMRLWEDDIDAGLQASNAFIEWLGDHTDGRWRLEQPSLLEIFDAMNGNAEGWLLAFERMSDSAQDLTGQILRLMNTMADVEKKAGEVSRKNWRHE</sequence>
<reference evidence="1 2" key="1">
    <citation type="submission" date="2015-07" db="EMBL/GenBank/DDBJ databases">
        <title>The genome of the fungus Escovopsis weberi, a specialized disease agent of ant agriculture.</title>
        <authorList>
            <person name="de Man T.J."/>
            <person name="Stajich J.E."/>
            <person name="Kubicek C.P."/>
            <person name="Chenthamara K."/>
            <person name="Atanasova L."/>
            <person name="Druzhinina I.S."/>
            <person name="Birnbaum S."/>
            <person name="Barribeau S.M."/>
            <person name="Teiling C."/>
            <person name="Suen G."/>
            <person name="Currie C."/>
            <person name="Gerardo N.M."/>
        </authorList>
    </citation>
    <scope>NUCLEOTIDE SEQUENCE [LARGE SCALE GENOMIC DNA]</scope>
</reference>
<organism evidence="1 2">
    <name type="scientific">Escovopsis weberi</name>
    <dbReference type="NCBI Taxonomy" id="150374"/>
    <lineage>
        <taxon>Eukaryota</taxon>
        <taxon>Fungi</taxon>
        <taxon>Dikarya</taxon>
        <taxon>Ascomycota</taxon>
        <taxon>Pezizomycotina</taxon>
        <taxon>Sordariomycetes</taxon>
        <taxon>Hypocreomycetidae</taxon>
        <taxon>Hypocreales</taxon>
        <taxon>Hypocreaceae</taxon>
        <taxon>Escovopsis</taxon>
    </lineage>
</organism>
<dbReference type="AlphaFoldDB" id="A0A0M8MYL2"/>